<reference evidence="1" key="1">
    <citation type="submission" date="2013-08" db="EMBL/GenBank/DDBJ databases">
        <title>Gene expansion shapes genome architecture in the human pathogen Lichtheimia corymbifera: an evolutionary genomics analysis in the ancient terrestrial Mucorales (Mucoromycotina).</title>
        <authorList>
            <person name="Schwartze V.U."/>
            <person name="Winter S."/>
            <person name="Shelest E."/>
            <person name="Marcet-Houben M."/>
            <person name="Horn F."/>
            <person name="Wehner S."/>
            <person name="Hoffmann K."/>
            <person name="Riege K."/>
            <person name="Sammeth M."/>
            <person name="Nowrousian M."/>
            <person name="Valiante V."/>
            <person name="Linde J."/>
            <person name="Jacobsen I.D."/>
            <person name="Marz M."/>
            <person name="Brakhage A.A."/>
            <person name="Gabaldon T."/>
            <person name="Bocker S."/>
            <person name="Voigt K."/>
        </authorList>
    </citation>
    <scope>NUCLEOTIDE SEQUENCE [LARGE SCALE GENOMIC DNA]</scope>
    <source>
        <strain evidence="1">FSU 9682</strain>
    </source>
</reference>
<evidence type="ECO:0000313" key="1">
    <source>
        <dbReference type="EMBL" id="CDH59065.1"/>
    </source>
</evidence>
<dbReference type="EMBL" id="CBTN010000064">
    <property type="protein sequence ID" value="CDH59065.1"/>
    <property type="molecule type" value="Genomic_DNA"/>
</dbReference>
<keyword evidence="2" id="KW-1185">Reference proteome</keyword>
<accession>A0A068SAW0</accession>
<dbReference type="AlphaFoldDB" id="A0A068SAW0"/>
<sequence length="76" mass="8486">MFTTWIFSPSTPAVVIMVHAYDNQAKLDLAGLGTSPIHVAWHIMVGVHFVNNTDKAHLKKAVGHWMHYCKQEQAAS</sequence>
<comment type="caution">
    <text evidence="1">The sequence shown here is derived from an EMBL/GenBank/DDBJ whole genome shotgun (WGS) entry which is preliminary data.</text>
</comment>
<proteinExistence type="predicted"/>
<dbReference type="VEuPathDB" id="FungiDB:LCOR_09902.1"/>
<name>A0A068SAW0_9FUNG</name>
<dbReference type="Proteomes" id="UP000027586">
    <property type="component" value="Unassembled WGS sequence"/>
</dbReference>
<protein>
    <submittedName>
        <fullName evidence="1">Uncharacterized protein</fullName>
    </submittedName>
</protein>
<organism evidence="1 2">
    <name type="scientific">Lichtheimia corymbifera JMRC:FSU:9682</name>
    <dbReference type="NCBI Taxonomy" id="1263082"/>
    <lineage>
        <taxon>Eukaryota</taxon>
        <taxon>Fungi</taxon>
        <taxon>Fungi incertae sedis</taxon>
        <taxon>Mucoromycota</taxon>
        <taxon>Mucoromycotina</taxon>
        <taxon>Mucoromycetes</taxon>
        <taxon>Mucorales</taxon>
        <taxon>Lichtheimiaceae</taxon>
        <taxon>Lichtheimia</taxon>
    </lineage>
</organism>
<gene>
    <name evidence="1" type="ORF">LCOR_09902.1</name>
</gene>
<evidence type="ECO:0000313" key="2">
    <source>
        <dbReference type="Proteomes" id="UP000027586"/>
    </source>
</evidence>